<reference evidence="2" key="1">
    <citation type="journal article" date="2014" name="Int. J. Syst. Evol. Microbiol.">
        <title>Complete genome sequence of Corynebacterium casei LMG S-19264T (=DSM 44701T), isolated from a smear-ripened cheese.</title>
        <authorList>
            <consortium name="US DOE Joint Genome Institute (JGI-PGF)"/>
            <person name="Walter F."/>
            <person name="Albersmeier A."/>
            <person name="Kalinowski J."/>
            <person name="Ruckert C."/>
        </authorList>
    </citation>
    <scope>NUCLEOTIDE SEQUENCE</scope>
    <source>
        <strain evidence="2">CGMCC 1.12987</strain>
    </source>
</reference>
<dbReference type="InterPro" id="IPR025006">
    <property type="entry name" value="DUF3900"/>
</dbReference>
<organism evidence="2 3">
    <name type="scientific">Paenibacillus abyssi</name>
    <dbReference type="NCBI Taxonomy" id="1340531"/>
    <lineage>
        <taxon>Bacteria</taxon>
        <taxon>Bacillati</taxon>
        <taxon>Bacillota</taxon>
        <taxon>Bacilli</taxon>
        <taxon>Bacillales</taxon>
        <taxon>Paenibacillaceae</taxon>
        <taxon>Paenibacillus</taxon>
    </lineage>
</organism>
<keyword evidence="3" id="KW-1185">Reference proteome</keyword>
<evidence type="ECO:0000259" key="1">
    <source>
        <dbReference type="Pfam" id="PF13037"/>
    </source>
</evidence>
<dbReference type="Pfam" id="PF13039">
    <property type="entry name" value="DUF3900"/>
    <property type="match status" value="1"/>
</dbReference>
<proteinExistence type="predicted"/>
<dbReference type="Proteomes" id="UP000644756">
    <property type="component" value="Unassembled WGS sequence"/>
</dbReference>
<evidence type="ECO:0000313" key="3">
    <source>
        <dbReference type="Proteomes" id="UP000644756"/>
    </source>
</evidence>
<protein>
    <recommendedName>
        <fullName evidence="1">DUF3898 domain-containing protein</fullName>
    </recommendedName>
</protein>
<name>A0A917D5L1_9BACL</name>
<sequence length="362" mass="41680">MSFSIQYLSFFVIQTDGDGSQSSKSFKHYQTMDHEDYAESELKSFLDSEFGRINKRKVEKNPSTEAAPTKIGRFIVEPGYELDSNPNYNLMQRLRSSDSKEEFLGFADEMVRIYMETNAVRGGAFIVAIAKPTKVLDEPLLFVMKCDFESKIARIADERSLISHVEMAISARSIKSIQYPHMPEEGMLDEWELKIHQATHARYFEDFLRFVAYEKPMPEIVSEQVIEMVHQYMDEKWQAAPDNEQGRQMEQESLEIWAASEKRDLQEKWSHDYVVEAAAQLIEHKPDLDFKFKLGGVAVKGLLSDYGQHIHFAKHNGRYVVVIEGDGFEFEKGMSPVELLHPEELEQVISRIGVPSSENDDN</sequence>
<dbReference type="EMBL" id="BMGR01000010">
    <property type="protein sequence ID" value="GGG11527.1"/>
    <property type="molecule type" value="Genomic_DNA"/>
</dbReference>
<gene>
    <name evidence="2" type="primary">yetN</name>
    <name evidence="2" type="ORF">GCM10010916_30460</name>
</gene>
<accession>A0A917D5L1</accession>
<dbReference type="AlphaFoldDB" id="A0A917D5L1"/>
<dbReference type="Pfam" id="PF13037">
    <property type="entry name" value="DUF3898"/>
    <property type="match status" value="1"/>
</dbReference>
<reference evidence="2" key="2">
    <citation type="submission" date="2020-09" db="EMBL/GenBank/DDBJ databases">
        <authorList>
            <person name="Sun Q."/>
            <person name="Zhou Y."/>
        </authorList>
    </citation>
    <scope>NUCLEOTIDE SEQUENCE</scope>
    <source>
        <strain evidence="2">CGMCC 1.12987</strain>
    </source>
</reference>
<comment type="caution">
    <text evidence="2">The sequence shown here is derived from an EMBL/GenBank/DDBJ whole genome shotgun (WGS) entry which is preliminary data.</text>
</comment>
<evidence type="ECO:0000313" key="2">
    <source>
        <dbReference type="EMBL" id="GGG11527.1"/>
    </source>
</evidence>
<dbReference type="RefSeq" id="WP_188531935.1">
    <property type="nucleotide sequence ID" value="NZ_BMGR01000010.1"/>
</dbReference>
<feature type="domain" description="DUF3898" evidence="1">
    <location>
        <begin position="264"/>
        <end position="352"/>
    </location>
</feature>
<dbReference type="InterPro" id="IPR025012">
    <property type="entry name" value="DUF3898"/>
</dbReference>